<evidence type="ECO:0000313" key="3">
    <source>
        <dbReference type="Proteomes" id="UP001151760"/>
    </source>
</evidence>
<protein>
    <submittedName>
        <fullName evidence="2">Uncharacterized protein</fullName>
    </submittedName>
</protein>
<reference evidence="2" key="1">
    <citation type="journal article" date="2022" name="Int. J. Mol. Sci.">
        <title>Draft Genome of Tanacetum Coccineum: Genomic Comparison of Closely Related Tanacetum-Family Plants.</title>
        <authorList>
            <person name="Yamashiro T."/>
            <person name="Shiraishi A."/>
            <person name="Nakayama K."/>
            <person name="Satake H."/>
        </authorList>
    </citation>
    <scope>NUCLEOTIDE SEQUENCE</scope>
</reference>
<sequence>MENEHELSYETLTRVYLGSYEHYKGVGAEVEHSKPGFELQGAKMVETGQNRDFRLRMARITTPGLRFLGDEERLLGVLAKLETSFDEVVYPLHAAAITRRNKEPCAIFKQYMMKIFVVEGFAFDENSWVVILQLENAHLKQTYKDLFESVQRSKVEIKQCDEVKVKDDFDEIETKNIELEYQVASLIKENEHLKLTYKNLFDSIKKTRVHKENLRATLSEFSVNHICGKEDSSPSSNNELEKESGENTCDNEKSEFQIKFIELEKVLTQQTKDFDDVKLELSNRTTKFEAYFEKHEKTKAILERQLTRKVDDSKAEKDQFLKEINHSRTQLENLITDQNSNSNYKLPMRQIAVVVVVAGGEKIMVVVVGGGGGGENKKMK</sequence>
<evidence type="ECO:0000313" key="2">
    <source>
        <dbReference type="EMBL" id="GJT77468.1"/>
    </source>
</evidence>
<proteinExistence type="predicted"/>
<organism evidence="2 3">
    <name type="scientific">Tanacetum coccineum</name>
    <dbReference type="NCBI Taxonomy" id="301880"/>
    <lineage>
        <taxon>Eukaryota</taxon>
        <taxon>Viridiplantae</taxon>
        <taxon>Streptophyta</taxon>
        <taxon>Embryophyta</taxon>
        <taxon>Tracheophyta</taxon>
        <taxon>Spermatophyta</taxon>
        <taxon>Magnoliopsida</taxon>
        <taxon>eudicotyledons</taxon>
        <taxon>Gunneridae</taxon>
        <taxon>Pentapetalae</taxon>
        <taxon>asterids</taxon>
        <taxon>campanulids</taxon>
        <taxon>Asterales</taxon>
        <taxon>Asteraceae</taxon>
        <taxon>Asteroideae</taxon>
        <taxon>Anthemideae</taxon>
        <taxon>Anthemidinae</taxon>
        <taxon>Tanacetum</taxon>
    </lineage>
</organism>
<evidence type="ECO:0000256" key="1">
    <source>
        <dbReference type="SAM" id="MobiDB-lite"/>
    </source>
</evidence>
<gene>
    <name evidence="2" type="ORF">Tco_1044193</name>
</gene>
<name>A0ABQ5GRT4_9ASTR</name>
<feature type="region of interest" description="Disordered" evidence="1">
    <location>
        <begin position="228"/>
        <end position="249"/>
    </location>
</feature>
<keyword evidence="3" id="KW-1185">Reference proteome</keyword>
<comment type="caution">
    <text evidence="2">The sequence shown here is derived from an EMBL/GenBank/DDBJ whole genome shotgun (WGS) entry which is preliminary data.</text>
</comment>
<feature type="compositionally biased region" description="Basic and acidic residues" evidence="1">
    <location>
        <begin position="239"/>
        <end position="249"/>
    </location>
</feature>
<accession>A0ABQ5GRT4</accession>
<dbReference type="Proteomes" id="UP001151760">
    <property type="component" value="Unassembled WGS sequence"/>
</dbReference>
<reference evidence="2" key="2">
    <citation type="submission" date="2022-01" db="EMBL/GenBank/DDBJ databases">
        <authorList>
            <person name="Yamashiro T."/>
            <person name="Shiraishi A."/>
            <person name="Satake H."/>
            <person name="Nakayama K."/>
        </authorList>
    </citation>
    <scope>NUCLEOTIDE SEQUENCE</scope>
</reference>
<dbReference type="EMBL" id="BQNB010018714">
    <property type="protein sequence ID" value="GJT77468.1"/>
    <property type="molecule type" value="Genomic_DNA"/>
</dbReference>